<feature type="domain" description="Protein kinase" evidence="11">
    <location>
        <begin position="449"/>
        <end position="726"/>
    </location>
</feature>
<evidence type="ECO:0000256" key="7">
    <source>
        <dbReference type="ARBA" id="ARBA00023136"/>
    </source>
</evidence>
<keyword evidence="4" id="KW-0732">Signal</keyword>
<dbReference type="AlphaFoldDB" id="A0A1D1XE04"/>
<feature type="region of interest" description="Disordered" evidence="9">
    <location>
        <begin position="327"/>
        <end position="383"/>
    </location>
</feature>
<name>A0A1D1XE04_9ARAE</name>
<dbReference type="SUPFAM" id="SSF52058">
    <property type="entry name" value="L domain-like"/>
    <property type="match status" value="1"/>
</dbReference>
<keyword evidence="2" id="KW-0433">Leucine-rich repeat</keyword>
<evidence type="ECO:0000256" key="9">
    <source>
        <dbReference type="SAM" id="MobiDB-lite"/>
    </source>
</evidence>
<evidence type="ECO:0000256" key="2">
    <source>
        <dbReference type="ARBA" id="ARBA00022614"/>
    </source>
</evidence>
<feature type="compositionally biased region" description="Basic and acidic residues" evidence="9">
    <location>
        <begin position="328"/>
        <end position="340"/>
    </location>
</feature>
<evidence type="ECO:0000256" key="10">
    <source>
        <dbReference type="SAM" id="Phobius"/>
    </source>
</evidence>
<organism evidence="12">
    <name type="scientific">Anthurium amnicola</name>
    <dbReference type="NCBI Taxonomy" id="1678845"/>
    <lineage>
        <taxon>Eukaryota</taxon>
        <taxon>Viridiplantae</taxon>
        <taxon>Streptophyta</taxon>
        <taxon>Embryophyta</taxon>
        <taxon>Tracheophyta</taxon>
        <taxon>Spermatophyta</taxon>
        <taxon>Magnoliopsida</taxon>
        <taxon>Liliopsida</taxon>
        <taxon>Araceae</taxon>
        <taxon>Pothoideae</taxon>
        <taxon>Potheae</taxon>
        <taxon>Anthurium</taxon>
    </lineage>
</organism>
<dbReference type="InterPro" id="IPR046959">
    <property type="entry name" value="PRK1-6/SRF4-like"/>
</dbReference>
<comment type="subcellular location">
    <subcellularLocation>
        <location evidence="1">Membrane</location>
    </subcellularLocation>
</comment>
<keyword evidence="5" id="KW-0677">Repeat</keyword>
<dbReference type="FunFam" id="1.10.510.10:FF:000095">
    <property type="entry name" value="protein STRUBBELIG-RECEPTOR FAMILY 8"/>
    <property type="match status" value="1"/>
</dbReference>
<dbReference type="Pfam" id="PF07714">
    <property type="entry name" value="PK_Tyr_Ser-Thr"/>
    <property type="match status" value="1"/>
</dbReference>
<evidence type="ECO:0000256" key="8">
    <source>
        <dbReference type="ARBA" id="ARBA00023170"/>
    </source>
</evidence>
<dbReference type="InterPro" id="IPR013210">
    <property type="entry name" value="LRR_N_plant-typ"/>
</dbReference>
<keyword evidence="8 12" id="KW-0675">Receptor</keyword>
<evidence type="ECO:0000259" key="11">
    <source>
        <dbReference type="PROSITE" id="PS50011"/>
    </source>
</evidence>
<feature type="region of interest" description="Disordered" evidence="9">
    <location>
        <begin position="244"/>
        <end position="289"/>
    </location>
</feature>
<dbReference type="PANTHER" id="PTHR48007">
    <property type="entry name" value="LEUCINE-RICH REPEAT RECEPTOR-LIKE PROTEIN KINASE PXC1"/>
    <property type="match status" value="1"/>
</dbReference>
<dbReference type="Gene3D" id="3.80.10.10">
    <property type="entry name" value="Ribonuclease Inhibitor"/>
    <property type="match status" value="1"/>
</dbReference>
<dbReference type="FunFam" id="3.80.10.10:FF:000062">
    <property type="entry name" value="protein STRUBBELIG-RECEPTOR FAMILY 3"/>
    <property type="match status" value="1"/>
</dbReference>
<protein>
    <submittedName>
        <fullName evidence="12">Protein STRUBBELIG-RECEPTOR FAMILY 3</fullName>
    </submittedName>
</protein>
<dbReference type="InterPro" id="IPR003591">
    <property type="entry name" value="Leu-rich_rpt_typical-subtyp"/>
</dbReference>
<dbReference type="Gene3D" id="3.30.200.20">
    <property type="entry name" value="Phosphorylase Kinase, domain 1"/>
    <property type="match status" value="1"/>
</dbReference>
<evidence type="ECO:0000256" key="6">
    <source>
        <dbReference type="ARBA" id="ARBA00022989"/>
    </source>
</evidence>
<gene>
    <name evidence="12" type="primary">SRF3_1</name>
    <name evidence="12" type="ORF">g.73807</name>
</gene>
<evidence type="ECO:0000256" key="3">
    <source>
        <dbReference type="ARBA" id="ARBA00022692"/>
    </source>
</evidence>
<dbReference type="InterPro" id="IPR001611">
    <property type="entry name" value="Leu-rich_rpt"/>
</dbReference>
<keyword evidence="7 10" id="KW-0472">Membrane</keyword>
<dbReference type="Pfam" id="PF08263">
    <property type="entry name" value="LRRNT_2"/>
    <property type="match status" value="1"/>
</dbReference>
<dbReference type="GO" id="GO:0004672">
    <property type="term" value="F:protein kinase activity"/>
    <property type="evidence" value="ECO:0007669"/>
    <property type="project" value="InterPro"/>
</dbReference>
<dbReference type="Pfam" id="PF00560">
    <property type="entry name" value="LRR_1"/>
    <property type="match status" value="1"/>
</dbReference>
<dbReference type="GO" id="GO:0005524">
    <property type="term" value="F:ATP binding"/>
    <property type="evidence" value="ECO:0007669"/>
    <property type="project" value="InterPro"/>
</dbReference>
<dbReference type="FunFam" id="3.30.200.20:FF:000125">
    <property type="entry name" value="Protein STRUBBELIG-RECEPTOR FAMILY 8"/>
    <property type="match status" value="1"/>
</dbReference>
<accession>A0A1D1XE04</accession>
<feature type="compositionally biased region" description="Basic and acidic residues" evidence="9">
    <location>
        <begin position="407"/>
        <end position="420"/>
    </location>
</feature>
<feature type="compositionally biased region" description="Polar residues" evidence="9">
    <location>
        <begin position="275"/>
        <end position="285"/>
    </location>
</feature>
<dbReference type="EMBL" id="GDJX01027289">
    <property type="protein sequence ID" value="JAT40647.1"/>
    <property type="molecule type" value="Transcribed_RNA"/>
</dbReference>
<dbReference type="InterPro" id="IPR011009">
    <property type="entry name" value="Kinase-like_dom_sf"/>
</dbReference>
<feature type="transmembrane region" description="Helical" evidence="10">
    <location>
        <begin position="296"/>
        <end position="322"/>
    </location>
</feature>
<evidence type="ECO:0000313" key="12">
    <source>
        <dbReference type="EMBL" id="JAT40647.1"/>
    </source>
</evidence>
<feature type="region of interest" description="Disordered" evidence="9">
    <location>
        <begin position="404"/>
        <end position="426"/>
    </location>
</feature>
<dbReference type="GO" id="GO:0016020">
    <property type="term" value="C:membrane"/>
    <property type="evidence" value="ECO:0007669"/>
    <property type="project" value="UniProtKB-SubCell"/>
</dbReference>
<proteinExistence type="predicted"/>
<dbReference type="PROSITE" id="PS50011">
    <property type="entry name" value="PROTEIN_KINASE_DOM"/>
    <property type="match status" value="1"/>
</dbReference>
<dbReference type="InterPro" id="IPR000719">
    <property type="entry name" value="Prot_kinase_dom"/>
</dbReference>
<feature type="compositionally biased region" description="Basic and acidic residues" evidence="9">
    <location>
        <begin position="365"/>
        <end position="383"/>
    </location>
</feature>
<dbReference type="SUPFAM" id="SSF56112">
    <property type="entry name" value="Protein kinase-like (PK-like)"/>
    <property type="match status" value="1"/>
</dbReference>
<reference evidence="12" key="1">
    <citation type="submission" date="2015-07" db="EMBL/GenBank/DDBJ databases">
        <title>Transcriptome Assembly of Anthurium amnicola.</title>
        <authorList>
            <person name="Suzuki J."/>
        </authorList>
    </citation>
    <scope>NUCLEOTIDE SEQUENCE</scope>
</reference>
<dbReference type="PANTHER" id="PTHR48007:SF22">
    <property type="entry name" value="PROTEIN STRUBBELIG-RECEPTOR FAMILY 3-LIKE ISOFORM X1"/>
    <property type="match status" value="1"/>
</dbReference>
<dbReference type="InterPro" id="IPR001245">
    <property type="entry name" value="Ser-Thr/Tyr_kinase_cat_dom"/>
</dbReference>
<feature type="transmembrane region" description="Helical" evidence="10">
    <location>
        <begin position="12"/>
        <end position="30"/>
    </location>
</feature>
<sequence>MNFTNFMMAAHLLVRLMVIFIIPFCWGYTYEQDVYAINNLYASLGSPSLPGWIPNGGDPCLEGWQGVECVGPNITAIILNGANLEGELGDKLANFSSIITIDLSNNHIAGSIPENLPVTMQRFFISDNEFTGSIPSSLSQLTSLTDMSLNNNGLTGALPDAFQLLTGLINLDLSFNNLSSQLPPSMEGLPSLTTLHIQNNQLSGTLDVLQDLPLKDLNVENNLFSGPIPTKLYNIPNFKSDGNPFNTTIAPASPSPSPPVGGAPDSSAAPLNPASGPSVQDNKPPNTKKKLSTQRIVGLAFAVAIAVIIFILALMLVANYCLSKHRERKSDHEHILKRQELGPYVRPRVENRSSDYPTPPSTDLSNHETKKVPKEAAAKQHEEHDIDKMSIVLVPSVENVVVAPSDPVEKSRTPSPEKLDSPTSAVKLNPPTSVVSFSVGSLQQYTDSFSEDNVIRDSRLGRVYLAKLADGKQLVIMKLDNANNALPVDEFLELILGIFELRHPNIVELMGYCAEYGQRLLAYNYFSRRTLHDTLHSRDDLKRKLSWNARIQVALGAARALEYLHEFCQPPVVYQNFESSNILLDDKIAVRVCDCGLAPLLSSNSVTQLSGRIHSFSYEAPEINDSWSYTEHSDVYSFGVVMLELLTGRKPYDSSRPRAEQYLVRWASSQFHDIDMLSKMVDPSIEGKYPVKSLSRFADIISRCIQHSPEFRPLMSEVVQDLKRMVDELNGEPT</sequence>
<evidence type="ECO:0000256" key="5">
    <source>
        <dbReference type="ARBA" id="ARBA00022737"/>
    </source>
</evidence>
<evidence type="ECO:0000256" key="4">
    <source>
        <dbReference type="ARBA" id="ARBA00022729"/>
    </source>
</evidence>
<dbReference type="SMART" id="SM00369">
    <property type="entry name" value="LRR_TYP"/>
    <property type="match status" value="3"/>
</dbReference>
<evidence type="ECO:0000256" key="1">
    <source>
        <dbReference type="ARBA" id="ARBA00004370"/>
    </source>
</evidence>
<dbReference type="Pfam" id="PF13855">
    <property type="entry name" value="LRR_8"/>
    <property type="match status" value="1"/>
</dbReference>
<keyword evidence="6 10" id="KW-1133">Transmembrane helix</keyword>
<dbReference type="Gene3D" id="1.10.510.10">
    <property type="entry name" value="Transferase(Phosphotransferase) domain 1"/>
    <property type="match status" value="1"/>
</dbReference>
<dbReference type="InterPro" id="IPR032675">
    <property type="entry name" value="LRR_dom_sf"/>
</dbReference>
<keyword evidence="3 10" id="KW-0812">Transmembrane</keyword>